<dbReference type="PRINTS" id="PR00340">
    <property type="entry name" value="PIIGLNB"/>
</dbReference>
<dbReference type="GO" id="GO:0005829">
    <property type="term" value="C:cytosol"/>
    <property type="evidence" value="ECO:0007669"/>
    <property type="project" value="TreeGrafter"/>
</dbReference>
<protein>
    <submittedName>
        <fullName evidence="2">P-II family nitrogen regulator</fullName>
    </submittedName>
</protein>
<organism evidence="2">
    <name type="scientific">Muribaculaceae bacterium Z82</name>
    <dbReference type="NCBI Taxonomy" id="2304548"/>
    <lineage>
        <taxon>Bacteria</taxon>
        <taxon>Pseudomonadati</taxon>
        <taxon>Bacteroidota</taxon>
        <taxon>Bacteroidia</taxon>
        <taxon>Bacteroidales</taxon>
        <taxon>Muribaculaceae</taxon>
    </lineage>
</organism>
<comment type="caution">
    <text evidence="2">The sequence shown here is derived from an EMBL/GenBank/DDBJ whole genome shotgun (WGS) entry which is preliminary data.</text>
</comment>
<evidence type="ECO:0000313" key="2">
    <source>
        <dbReference type="EMBL" id="NBI34971.1"/>
    </source>
</evidence>
<dbReference type="AlphaFoldDB" id="A0A7C9P5Q6"/>
<dbReference type="PANTHER" id="PTHR30115">
    <property type="entry name" value="NITROGEN REGULATORY PROTEIN P-II"/>
    <property type="match status" value="1"/>
</dbReference>
<comment type="similarity">
    <text evidence="1">Belongs to the P(II) protein family.</text>
</comment>
<sequence length="112" mass="12300">MKRITAIVRPEKLEPLKDALFEAGVKGMTVSQVMGCGNQHGWKEYYRGTEVLLNMVPKVKFEVVVDDEAVDSLVAVIQKAARTGQVGDGKIFIVPVEEVIRIRTGESGDEAL</sequence>
<gene>
    <name evidence="2" type="ORF">D1639_08020</name>
</gene>
<accession>A0A7C9P5Q6</accession>
<evidence type="ECO:0000256" key="1">
    <source>
        <dbReference type="RuleBase" id="RU003936"/>
    </source>
</evidence>
<dbReference type="GO" id="GO:0006808">
    <property type="term" value="P:regulation of nitrogen utilization"/>
    <property type="evidence" value="ECO:0007669"/>
    <property type="project" value="InterPro"/>
</dbReference>
<dbReference type="SUPFAM" id="SSF54913">
    <property type="entry name" value="GlnB-like"/>
    <property type="match status" value="1"/>
</dbReference>
<dbReference type="PANTHER" id="PTHR30115:SF11">
    <property type="entry name" value="NITROGEN REGULATORY PROTEIN P-II HOMOLOG"/>
    <property type="match status" value="1"/>
</dbReference>
<dbReference type="PROSITE" id="PS51343">
    <property type="entry name" value="PII_GLNB_DOM"/>
    <property type="match status" value="1"/>
</dbReference>
<dbReference type="Pfam" id="PF00543">
    <property type="entry name" value="P-II"/>
    <property type="match status" value="1"/>
</dbReference>
<proteinExistence type="inferred from homology"/>
<dbReference type="InterPro" id="IPR002187">
    <property type="entry name" value="N-reg_PII"/>
</dbReference>
<dbReference type="Gene3D" id="3.30.70.120">
    <property type="match status" value="1"/>
</dbReference>
<dbReference type="SMART" id="SM00938">
    <property type="entry name" value="P-II"/>
    <property type="match status" value="1"/>
</dbReference>
<dbReference type="EMBL" id="QWKH01000060">
    <property type="protein sequence ID" value="NBI34971.1"/>
    <property type="molecule type" value="Genomic_DNA"/>
</dbReference>
<name>A0A7C9P5Q6_9BACT</name>
<dbReference type="InterPro" id="IPR017918">
    <property type="entry name" value="N-reg_PII_CS"/>
</dbReference>
<dbReference type="PROSITE" id="PS00638">
    <property type="entry name" value="PII_GLNB_CTER"/>
    <property type="match status" value="1"/>
</dbReference>
<reference evidence="2" key="1">
    <citation type="submission" date="2018-08" db="EMBL/GenBank/DDBJ databases">
        <title>Murine metabolic-syndrome-specific gut microbial biobank.</title>
        <authorList>
            <person name="Liu C."/>
        </authorList>
    </citation>
    <scope>NUCLEOTIDE SEQUENCE [LARGE SCALE GENOMIC DNA]</scope>
    <source>
        <strain evidence="2">Z82</strain>
    </source>
</reference>
<dbReference type="InterPro" id="IPR015867">
    <property type="entry name" value="N-reg_PII/ATP_PRibTrfase_C"/>
</dbReference>
<dbReference type="GO" id="GO:0005524">
    <property type="term" value="F:ATP binding"/>
    <property type="evidence" value="ECO:0007669"/>
    <property type="project" value="TreeGrafter"/>
</dbReference>
<dbReference type="InterPro" id="IPR011322">
    <property type="entry name" value="N-reg_PII-like_a/b"/>
</dbReference>
<dbReference type="GO" id="GO:0030234">
    <property type="term" value="F:enzyme regulator activity"/>
    <property type="evidence" value="ECO:0007669"/>
    <property type="project" value="InterPro"/>
</dbReference>